<dbReference type="PANTHER" id="PTHR33112">
    <property type="entry name" value="DOMAIN PROTEIN, PUTATIVE-RELATED"/>
    <property type="match status" value="1"/>
</dbReference>
<comment type="caution">
    <text evidence="3">The sequence shown here is derived from an EMBL/GenBank/DDBJ whole genome shotgun (WGS) entry which is preliminary data.</text>
</comment>
<reference evidence="3 4" key="1">
    <citation type="submission" date="2024-02" db="EMBL/GenBank/DDBJ databases">
        <title>First draft genome assembly of two strains of Seiridium cardinale.</title>
        <authorList>
            <person name="Emiliani G."/>
            <person name="Scali E."/>
        </authorList>
    </citation>
    <scope>NUCLEOTIDE SEQUENCE [LARGE SCALE GENOMIC DNA]</scope>
    <source>
        <strain evidence="3 4">BM-138-000479</strain>
    </source>
</reference>
<evidence type="ECO:0000313" key="4">
    <source>
        <dbReference type="Proteomes" id="UP001465668"/>
    </source>
</evidence>
<organism evidence="3 4">
    <name type="scientific">Seiridium cardinale</name>
    <dbReference type="NCBI Taxonomy" id="138064"/>
    <lineage>
        <taxon>Eukaryota</taxon>
        <taxon>Fungi</taxon>
        <taxon>Dikarya</taxon>
        <taxon>Ascomycota</taxon>
        <taxon>Pezizomycotina</taxon>
        <taxon>Sordariomycetes</taxon>
        <taxon>Xylariomycetidae</taxon>
        <taxon>Amphisphaeriales</taxon>
        <taxon>Sporocadaceae</taxon>
        <taxon>Seiridium</taxon>
    </lineage>
</organism>
<dbReference type="InterPro" id="IPR010730">
    <property type="entry name" value="HET"/>
</dbReference>
<evidence type="ECO:0000313" key="3">
    <source>
        <dbReference type="EMBL" id="KAK9778484.1"/>
    </source>
</evidence>
<evidence type="ECO:0000259" key="2">
    <source>
        <dbReference type="Pfam" id="PF06985"/>
    </source>
</evidence>
<dbReference type="Proteomes" id="UP001465668">
    <property type="component" value="Unassembled WGS sequence"/>
</dbReference>
<dbReference type="EMBL" id="JARVKM010000015">
    <property type="protein sequence ID" value="KAK9778484.1"/>
    <property type="molecule type" value="Genomic_DNA"/>
</dbReference>
<name>A0ABR2XXF8_9PEZI</name>
<evidence type="ECO:0000256" key="1">
    <source>
        <dbReference type="SAM" id="MobiDB-lite"/>
    </source>
</evidence>
<feature type="region of interest" description="Disordered" evidence="1">
    <location>
        <begin position="38"/>
        <end position="60"/>
    </location>
</feature>
<feature type="domain" description="Heterokaryon incompatibility" evidence="2">
    <location>
        <begin position="314"/>
        <end position="426"/>
    </location>
</feature>
<proteinExistence type="predicted"/>
<gene>
    <name evidence="3" type="ORF">SCAR479_04506</name>
</gene>
<accession>A0ABR2XXF8</accession>
<dbReference type="PANTHER" id="PTHR33112:SF16">
    <property type="entry name" value="HETEROKARYON INCOMPATIBILITY DOMAIN-CONTAINING PROTEIN"/>
    <property type="match status" value="1"/>
</dbReference>
<keyword evidence="4" id="KW-1185">Reference proteome</keyword>
<sequence length="495" mass="55145">MAPLIPYSPEATSAATGERRTVGGGILGAITEWFSKKTSITEEAPIPETPAPENAPTPEDKLLNKSPFLENDGEEITRAEVQHRDQLPLGIPGAPTFFGRLDGTVQSTAGPAQPIAGIKLCTRCRFCFYAILRSGWTGLRYGSTNRHGLYHDSFDAIKHAGQAGCQICSIVSLHCPRRVDLSDATRGGTNFSGTFDVTRYNSGSDDTWRLNLLIETTVSQRQQIIWDQSLWLRPTTLDLPRATGNQDHEGSTGSETSINQLRKWIKICDEQHKTCKPDRNVDVFPTRLVDIRPQYERIVITRELERAPNSYIRYATLSHCWGKINMFTLRRDNVAELQMRIPQKQLTKTFREAIDIAKRLGFTFIWIDSLCIIQDDEQDWLHEAALMCDIYGNSSLTIAATGAVDGNGGCYSDRDPAAVSGQPLSVSSQDAGHNRESIGVTRMGTTGALPHYKDGTFYFAATYLGMYRKVCIRKLSRRHASATFYTTLLVPETKE</sequence>
<dbReference type="Pfam" id="PF06985">
    <property type="entry name" value="HET"/>
    <property type="match status" value="1"/>
</dbReference>
<protein>
    <recommendedName>
        <fullName evidence="2">Heterokaryon incompatibility domain-containing protein</fullName>
    </recommendedName>
</protein>